<dbReference type="AlphaFoldDB" id="A0A4P9J6P5"/>
<evidence type="ECO:0000313" key="3">
    <source>
        <dbReference type="EMBL" id="QCU76424.1"/>
    </source>
</evidence>
<dbReference type="Proteomes" id="UP000310065">
    <property type="component" value="Chromosome S1"/>
</dbReference>
<name>A0A4P9J6P5_9GAMM</name>
<keyword evidence="2" id="KW-0812">Transmembrane</keyword>
<evidence type="ECO:0000256" key="1">
    <source>
        <dbReference type="SAM" id="Coils"/>
    </source>
</evidence>
<feature type="coiled-coil region" evidence="1">
    <location>
        <begin position="127"/>
        <end position="154"/>
    </location>
</feature>
<organism evidence="3 4">
    <name type="scientific">Pseudoalteromonas distincta</name>
    <dbReference type="NCBI Taxonomy" id="77608"/>
    <lineage>
        <taxon>Bacteria</taxon>
        <taxon>Pseudomonadati</taxon>
        <taxon>Pseudomonadota</taxon>
        <taxon>Gammaproteobacteria</taxon>
        <taxon>Alteromonadales</taxon>
        <taxon>Pseudoalteromonadaceae</taxon>
        <taxon>Pseudoalteromonas</taxon>
    </lineage>
</organism>
<proteinExistence type="predicted"/>
<reference evidence="3 4" key="1">
    <citation type="submission" date="2019-05" db="EMBL/GenBank/DDBJ databases">
        <title>Complete genome sequence of Pseudoalteromonas sp. 16-SW-7(T) isolated from the Okhotsk Sea, Russia.</title>
        <authorList>
            <person name="Nguyen T.H."/>
            <person name="Nedashkovskaya O.I."/>
            <person name="Kim S.-G."/>
        </authorList>
    </citation>
    <scope>NUCLEOTIDE SEQUENCE [LARGE SCALE GENOMIC DNA]</scope>
    <source>
        <strain evidence="3 4">16-SW-7</strain>
    </source>
</reference>
<feature type="transmembrane region" description="Helical" evidence="2">
    <location>
        <begin position="7"/>
        <end position="23"/>
    </location>
</feature>
<accession>A0A4P9J6P5</accession>
<evidence type="ECO:0000256" key="2">
    <source>
        <dbReference type="SAM" id="Phobius"/>
    </source>
</evidence>
<keyword evidence="2" id="KW-0472">Membrane</keyword>
<keyword evidence="2" id="KW-1133">Transmembrane helix</keyword>
<dbReference type="RefSeq" id="WP_138490240.1">
    <property type="nucleotide sequence ID" value="NZ_CP040559.1"/>
</dbReference>
<dbReference type="KEGG" id="pdv:FFU37_18330"/>
<protein>
    <submittedName>
        <fullName evidence="3">Uncharacterized protein</fullName>
    </submittedName>
</protein>
<dbReference type="EMBL" id="CP040559">
    <property type="protein sequence ID" value="QCU76424.1"/>
    <property type="molecule type" value="Genomic_DNA"/>
</dbReference>
<dbReference type="GeneID" id="88777627"/>
<keyword evidence="1" id="KW-0175">Coiled coil</keyword>
<evidence type="ECO:0000313" key="4">
    <source>
        <dbReference type="Proteomes" id="UP000310065"/>
    </source>
</evidence>
<gene>
    <name evidence="3" type="ORF">FFU37_18330</name>
</gene>
<sequence>MHSKASFVFWLTLALYLLTLFTVTYVGVYLTYIALPLLVISGLIMKCTKPKAEVQKVYDDSKSAATQALLGTSNFLDDVTEGISEFNRNLEIKNKVHELVRERTKAYIAKIQSLKIEKIPFEMKLNHAELGSEKRNLQDEIERIDREIELNNKHIEQIKIACELEVRAP</sequence>